<reference evidence="2" key="1">
    <citation type="submission" date="2021-06" db="EMBL/GenBank/DDBJ databases">
        <title>Comparative genomics, transcriptomics and evolutionary studies reveal genomic signatures of adaptation to plant cell wall in hemibiotrophic fungi.</title>
        <authorList>
            <consortium name="DOE Joint Genome Institute"/>
            <person name="Baroncelli R."/>
            <person name="Diaz J.F."/>
            <person name="Benocci T."/>
            <person name="Peng M."/>
            <person name="Battaglia E."/>
            <person name="Haridas S."/>
            <person name="Andreopoulos W."/>
            <person name="Labutti K."/>
            <person name="Pangilinan J."/>
            <person name="Floch G.L."/>
            <person name="Makela M.R."/>
            <person name="Henrissat B."/>
            <person name="Grigoriev I.V."/>
            <person name="Crouch J.A."/>
            <person name="De Vries R.P."/>
            <person name="Sukno S.A."/>
            <person name="Thon M.R."/>
        </authorList>
    </citation>
    <scope>NUCLEOTIDE SEQUENCE</scope>
    <source>
        <strain evidence="2">MAFF235873</strain>
    </source>
</reference>
<sequence length="85" mass="9156">MRYTATTPIVPHSNFDKQRPRVLGRSPSIRATSERAKPLSSHPPNLPDLPCLLACLLVLLACASPGDLPAQPVSPIQASYPVRAM</sequence>
<evidence type="ECO:0000313" key="3">
    <source>
        <dbReference type="Proteomes" id="UP001232148"/>
    </source>
</evidence>
<evidence type="ECO:0000256" key="1">
    <source>
        <dbReference type="SAM" id="MobiDB-lite"/>
    </source>
</evidence>
<organism evidence="2 3">
    <name type="scientific">Colletotrichum zoysiae</name>
    <dbReference type="NCBI Taxonomy" id="1216348"/>
    <lineage>
        <taxon>Eukaryota</taxon>
        <taxon>Fungi</taxon>
        <taxon>Dikarya</taxon>
        <taxon>Ascomycota</taxon>
        <taxon>Pezizomycotina</taxon>
        <taxon>Sordariomycetes</taxon>
        <taxon>Hypocreomycetidae</taxon>
        <taxon>Glomerellales</taxon>
        <taxon>Glomerellaceae</taxon>
        <taxon>Colletotrichum</taxon>
        <taxon>Colletotrichum graminicola species complex</taxon>
    </lineage>
</organism>
<gene>
    <name evidence="2" type="ORF">LX32DRAFT_644401</name>
</gene>
<keyword evidence="3" id="KW-1185">Reference proteome</keyword>
<protein>
    <submittedName>
        <fullName evidence="2">Uncharacterized protein</fullName>
    </submittedName>
</protein>
<evidence type="ECO:0000313" key="2">
    <source>
        <dbReference type="EMBL" id="KAK2023641.1"/>
    </source>
</evidence>
<accession>A0AAD9H708</accession>
<feature type="region of interest" description="Disordered" evidence="1">
    <location>
        <begin position="1"/>
        <end position="42"/>
    </location>
</feature>
<dbReference type="EMBL" id="MU842992">
    <property type="protein sequence ID" value="KAK2023641.1"/>
    <property type="molecule type" value="Genomic_DNA"/>
</dbReference>
<dbReference type="AlphaFoldDB" id="A0AAD9H708"/>
<dbReference type="Proteomes" id="UP001232148">
    <property type="component" value="Unassembled WGS sequence"/>
</dbReference>
<proteinExistence type="predicted"/>
<name>A0AAD9H708_9PEZI</name>
<comment type="caution">
    <text evidence="2">The sequence shown here is derived from an EMBL/GenBank/DDBJ whole genome shotgun (WGS) entry which is preliminary data.</text>
</comment>